<accession>A0A4E0RXN5</accession>
<gene>
    <name evidence="2" type="ORF">D915_002526</name>
</gene>
<dbReference type="EMBL" id="JXXN02000639">
    <property type="protein sequence ID" value="THD26747.1"/>
    <property type="molecule type" value="Genomic_DNA"/>
</dbReference>
<dbReference type="Proteomes" id="UP000230066">
    <property type="component" value="Unassembled WGS sequence"/>
</dbReference>
<proteinExistence type="predicted"/>
<organism evidence="2 3">
    <name type="scientific">Fasciola hepatica</name>
    <name type="common">Liver fluke</name>
    <dbReference type="NCBI Taxonomy" id="6192"/>
    <lineage>
        <taxon>Eukaryota</taxon>
        <taxon>Metazoa</taxon>
        <taxon>Spiralia</taxon>
        <taxon>Lophotrochozoa</taxon>
        <taxon>Platyhelminthes</taxon>
        <taxon>Trematoda</taxon>
        <taxon>Digenea</taxon>
        <taxon>Plagiorchiida</taxon>
        <taxon>Echinostomata</taxon>
        <taxon>Echinostomatoidea</taxon>
        <taxon>Fasciolidae</taxon>
        <taxon>Fasciola</taxon>
    </lineage>
</organism>
<sequence length="118" mass="13040">MPPKRVLRSQSSRKPVQPGEEVWMRSMTQIPGILSKFKYDWTGPFNVIKTSGLTACRVARVGEDPETQSQVVHYNRLKPATHNDGIVNSRTLGIPSAAEEAEVHTEGLRTALSREGAV</sequence>
<evidence type="ECO:0000313" key="2">
    <source>
        <dbReference type="EMBL" id="THD26747.1"/>
    </source>
</evidence>
<dbReference type="Gene3D" id="2.30.30.850">
    <property type="match status" value="1"/>
</dbReference>
<keyword evidence="3" id="KW-1185">Reference proteome</keyword>
<protein>
    <submittedName>
        <fullName evidence="2">Uncharacterized protein</fullName>
    </submittedName>
</protein>
<feature type="region of interest" description="Disordered" evidence="1">
    <location>
        <begin position="1"/>
        <end position="20"/>
    </location>
</feature>
<comment type="caution">
    <text evidence="2">The sequence shown here is derived from an EMBL/GenBank/DDBJ whole genome shotgun (WGS) entry which is preliminary data.</text>
</comment>
<reference evidence="2" key="1">
    <citation type="submission" date="2019-03" db="EMBL/GenBank/DDBJ databases">
        <title>Improved annotation for the trematode Fasciola hepatica.</title>
        <authorList>
            <person name="Choi Y.-J."/>
            <person name="Martin J."/>
            <person name="Mitreva M."/>
        </authorList>
    </citation>
    <scope>NUCLEOTIDE SEQUENCE [LARGE SCALE GENOMIC DNA]</scope>
</reference>
<evidence type="ECO:0000256" key="1">
    <source>
        <dbReference type="SAM" id="MobiDB-lite"/>
    </source>
</evidence>
<dbReference type="AlphaFoldDB" id="A0A4E0RXN5"/>
<name>A0A4E0RXN5_FASHE</name>
<feature type="region of interest" description="Disordered" evidence="1">
    <location>
        <begin position="97"/>
        <end position="118"/>
    </location>
</feature>
<evidence type="ECO:0000313" key="3">
    <source>
        <dbReference type="Proteomes" id="UP000230066"/>
    </source>
</evidence>